<name>A0ABQ0MLK1_9BACT</name>
<dbReference type="Proteomes" id="UP000194153">
    <property type="component" value="Unassembled WGS sequence"/>
</dbReference>
<evidence type="ECO:0000313" key="2">
    <source>
        <dbReference type="Proteomes" id="UP000194153"/>
    </source>
</evidence>
<accession>A0ABQ0MLK1</accession>
<proteinExistence type="predicted"/>
<sequence length="73" mass="8287">MDSFRFKGGAVDEEIEHDQEITPELLMVMSAAIAAYLGKTVRIRRARFVDPMLVNAWGQSSRVVLQASHNLRR</sequence>
<protein>
    <submittedName>
        <fullName evidence="1">Uncharacterized protein</fullName>
    </submittedName>
</protein>
<reference evidence="2" key="1">
    <citation type="submission" date="2017-05" db="EMBL/GenBank/DDBJ databases">
        <title>Draft genome sequence of Geobacter pelophilus, a iron(III)-reducing bacteria.</title>
        <authorList>
            <person name="Aoyagi T."/>
            <person name="Koike H."/>
            <person name="Morita T."/>
            <person name="Sato Y."/>
            <person name="Habe H."/>
            <person name="Hori T."/>
        </authorList>
    </citation>
    <scope>NUCLEOTIDE SEQUENCE [LARGE SCALE GENOMIC DNA]</scope>
    <source>
        <strain evidence="2">Drf2</strain>
    </source>
</reference>
<gene>
    <name evidence="1" type="ORF">GPEL0_01r4065</name>
</gene>
<keyword evidence="2" id="KW-1185">Reference proteome</keyword>
<comment type="caution">
    <text evidence="1">The sequence shown here is derived from an EMBL/GenBank/DDBJ whole genome shotgun (WGS) entry which is preliminary data.</text>
</comment>
<organism evidence="1 2">
    <name type="scientific">Geoanaerobacter pelophilus</name>
    <dbReference type="NCBI Taxonomy" id="60036"/>
    <lineage>
        <taxon>Bacteria</taxon>
        <taxon>Pseudomonadati</taxon>
        <taxon>Thermodesulfobacteriota</taxon>
        <taxon>Desulfuromonadia</taxon>
        <taxon>Geobacterales</taxon>
        <taxon>Geobacteraceae</taxon>
        <taxon>Geoanaerobacter</taxon>
    </lineage>
</organism>
<evidence type="ECO:0000313" key="1">
    <source>
        <dbReference type="EMBL" id="GAW67958.1"/>
    </source>
</evidence>
<dbReference type="EMBL" id="BDQG01000001">
    <property type="protein sequence ID" value="GAW67958.1"/>
    <property type="molecule type" value="Genomic_DNA"/>
</dbReference>